<dbReference type="Proteomes" id="UP000092668">
    <property type="component" value="Unassembled WGS sequence"/>
</dbReference>
<accession>A0A1B8S994</accession>
<organism evidence="1 2">
    <name type="scientific">Mycolicibacter kumamotonensis</name>
    <dbReference type="NCBI Taxonomy" id="354243"/>
    <lineage>
        <taxon>Bacteria</taxon>
        <taxon>Bacillati</taxon>
        <taxon>Actinomycetota</taxon>
        <taxon>Actinomycetes</taxon>
        <taxon>Mycobacteriales</taxon>
        <taxon>Mycobacteriaceae</taxon>
        <taxon>Mycolicibacter</taxon>
    </lineage>
</organism>
<reference evidence="1 2" key="1">
    <citation type="submission" date="2015-06" db="EMBL/GenBank/DDBJ databases">
        <title>Genome sequence of Mycobacterium kumamotonense strain Roo.</title>
        <authorList>
            <person name="Greninger A.L."/>
            <person name="Cunningham G."/>
            <person name="Miller S."/>
        </authorList>
    </citation>
    <scope>NUCLEOTIDE SEQUENCE [LARGE SCALE GENOMIC DNA]</scope>
    <source>
        <strain evidence="1 2">Roo</strain>
    </source>
</reference>
<sequence length="229" mass="25504">MFERAHHVRVAGVLYALDAELLAASRCYFGGGTALALRYGEYRESVDIDFLVSDKAGYRNLRQKVRQSEGFNALTRRPVAVLRPVVADQYGIRTVLEVDGEPIKFEIILEGRIALETPVPGEHICGITTLTDLDMAAGKLLVNSDRWADRTVFSRDVIDLAMMAPGPDLLRRAIAKAESAYGSAIVTDLNGAIDYLRHNPHRLDDCLRELQMSATPKAVLLDRIKRLRQ</sequence>
<dbReference type="OrthoDB" id="5508069at2"/>
<dbReference type="AlphaFoldDB" id="A0A1B8S994"/>
<evidence type="ECO:0000313" key="1">
    <source>
        <dbReference type="EMBL" id="OBY29242.1"/>
    </source>
</evidence>
<keyword evidence="2" id="KW-1185">Reference proteome</keyword>
<dbReference type="Gene3D" id="3.10.450.620">
    <property type="entry name" value="JHP933, nucleotidyltransferase-like core domain"/>
    <property type="match status" value="1"/>
</dbReference>
<comment type="caution">
    <text evidence="1">The sequence shown here is derived from an EMBL/GenBank/DDBJ whole genome shotgun (WGS) entry which is preliminary data.</text>
</comment>
<protein>
    <recommendedName>
        <fullName evidence="3">Nucleotidyl transferase AbiEii/AbiGii toxin family protein</fullName>
    </recommendedName>
</protein>
<evidence type="ECO:0000313" key="2">
    <source>
        <dbReference type="Proteomes" id="UP000092668"/>
    </source>
</evidence>
<evidence type="ECO:0008006" key="3">
    <source>
        <dbReference type="Google" id="ProtNLM"/>
    </source>
</evidence>
<dbReference type="Pfam" id="PF08843">
    <property type="entry name" value="AbiEii"/>
    <property type="match status" value="1"/>
</dbReference>
<proteinExistence type="predicted"/>
<dbReference type="PATRIC" id="fig|354243.3.peg.5044"/>
<name>A0A1B8S994_9MYCO</name>
<gene>
    <name evidence="1" type="ORF">ACT18_24145</name>
</gene>
<dbReference type="EMBL" id="LFOE01000127">
    <property type="protein sequence ID" value="OBY29242.1"/>
    <property type="molecule type" value="Genomic_DNA"/>
</dbReference>
<dbReference type="InterPro" id="IPR014942">
    <property type="entry name" value="AbiEii"/>
</dbReference>